<dbReference type="FunFam" id="3.30.360.10:FF:000014">
    <property type="entry name" value="N-acetyl-gamma-glutamyl-phosphate reductase"/>
    <property type="match status" value="1"/>
</dbReference>
<dbReference type="EMBL" id="MHFR01000016">
    <property type="protein sequence ID" value="OGW99031.1"/>
    <property type="molecule type" value="Genomic_DNA"/>
</dbReference>
<dbReference type="GO" id="GO:0070401">
    <property type="term" value="F:NADP+ binding"/>
    <property type="evidence" value="ECO:0007669"/>
    <property type="project" value="InterPro"/>
</dbReference>
<dbReference type="CDD" id="cd17895">
    <property type="entry name" value="AGPR_1_N"/>
    <property type="match status" value="1"/>
</dbReference>
<dbReference type="SUPFAM" id="SSF55347">
    <property type="entry name" value="Glyceraldehyde-3-phosphate dehydrogenase-like, C-terminal domain"/>
    <property type="match status" value="1"/>
</dbReference>
<comment type="pathway">
    <text evidence="1 7">Amino-acid biosynthesis; L-arginine biosynthesis; N(2)-acetyl-L-ornithine from L-glutamate: step 3/4.</text>
</comment>
<dbReference type="InterPro" id="IPR036291">
    <property type="entry name" value="NAD(P)-bd_dom_sf"/>
</dbReference>
<keyword evidence="3 7" id="KW-0028">Amino-acid biosynthesis</keyword>
<evidence type="ECO:0000259" key="9">
    <source>
        <dbReference type="SMART" id="SM00859"/>
    </source>
</evidence>
<evidence type="ECO:0000313" key="11">
    <source>
        <dbReference type="Proteomes" id="UP000178187"/>
    </source>
</evidence>
<dbReference type="CDD" id="cd23934">
    <property type="entry name" value="AGPR_1_C"/>
    <property type="match status" value="1"/>
</dbReference>
<feature type="active site" evidence="7 8">
    <location>
        <position position="150"/>
    </location>
</feature>
<sequence length="340" mass="37628">MISCSIIGATSYTGNELIRLLAKHPNVKFGCLTTRSEDPVLAAEMVPSLGKNDTLWIEKFDEKKVLKVSDVIFLTLPHTAAMEYGAKFFKAGKVVIDLSADFRFQEPKVYEEWYRVKHSATALLKKAVYGLPEIYREQIKKANLIANPGCYPTGPSIALYPLLKGSLIQAESIVIDAKSGVSGAGKKLSQVTQYCEVDENFSAYKVNCHQHQPEIEQTLSAIAGKKIKITFVPHLLPLQRGILCTIYLKRKRNASKQKIVETFEKFAGKQPFVRFLGHGKFPGLHQVQYTNFCDIGIAVDENSDGVIVITAIDNLLKGASSQAIQNMNIRMGFAETAGLL</sequence>
<keyword evidence="2 7" id="KW-0055">Arginine biosynthesis</keyword>
<name>A0A1G1L1L7_9BACT</name>
<dbReference type="GO" id="GO:0006526">
    <property type="term" value="P:L-arginine biosynthetic process"/>
    <property type="evidence" value="ECO:0007669"/>
    <property type="project" value="UniProtKB-UniRule"/>
</dbReference>
<dbReference type="InterPro" id="IPR058924">
    <property type="entry name" value="AGPR_dimerisation_dom"/>
</dbReference>
<dbReference type="InterPro" id="IPR000534">
    <property type="entry name" value="Semialdehyde_DH_NAD-bd"/>
</dbReference>
<dbReference type="Gene3D" id="3.30.360.10">
    <property type="entry name" value="Dihydrodipicolinate Reductase, domain 2"/>
    <property type="match status" value="1"/>
</dbReference>
<dbReference type="Pfam" id="PF22698">
    <property type="entry name" value="Semialdhyde_dhC_1"/>
    <property type="match status" value="1"/>
</dbReference>
<dbReference type="EC" id="1.2.1.38" evidence="7"/>
<evidence type="ECO:0000313" key="10">
    <source>
        <dbReference type="EMBL" id="OGW99031.1"/>
    </source>
</evidence>
<dbReference type="GO" id="GO:0051287">
    <property type="term" value="F:NAD binding"/>
    <property type="evidence" value="ECO:0007669"/>
    <property type="project" value="InterPro"/>
</dbReference>
<evidence type="ECO:0000256" key="1">
    <source>
        <dbReference type="ARBA" id="ARBA00004862"/>
    </source>
</evidence>
<dbReference type="GO" id="GO:0003942">
    <property type="term" value="F:N-acetyl-gamma-glutamyl-phosphate reductase activity"/>
    <property type="evidence" value="ECO:0007669"/>
    <property type="project" value="UniProtKB-UniRule"/>
</dbReference>
<comment type="subcellular location">
    <subcellularLocation>
        <location evidence="7">Cytoplasm</location>
    </subcellularLocation>
</comment>
<feature type="domain" description="Semialdehyde dehydrogenase NAD-binding" evidence="9">
    <location>
        <begin position="3"/>
        <end position="142"/>
    </location>
</feature>
<dbReference type="HAMAP" id="MF_00150">
    <property type="entry name" value="ArgC_type1"/>
    <property type="match status" value="1"/>
</dbReference>
<dbReference type="GO" id="GO:0005737">
    <property type="term" value="C:cytoplasm"/>
    <property type="evidence" value="ECO:0007669"/>
    <property type="project" value="UniProtKB-SubCell"/>
</dbReference>
<accession>A0A1G1L1L7</accession>
<dbReference type="InterPro" id="IPR023013">
    <property type="entry name" value="AGPR_AS"/>
</dbReference>
<evidence type="ECO:0000256" key="8">
    <source>
        <dbReference type="PROSITE-ProRule" id="PRU10010"/>
    </source>
</evidence>
<evidence type="ECO:0000256" key="3">
    <source>
        <dbReference type="ARBA" id="ARBA00022605"/>
    </source>
</evidence>
<comment type="function">
    <text evidence="7">Catalyzes the NADPH-dependent reduction of N-acetyl-5-glutamyl phosphate to yield N-acetyl-L-glutamate 5-semialdehyde.</text>
</comment>
<dbReference type="InterPro" id="IPR050085">
    <property type="entry name" value="AGPR"/>
</dbReference>
<proteinExistence type="inferred from homology"/>
<evidence type="ECO:0000256" key="7">
    <source>
        <dbReference type="HAMAP-Rule" id="MF_00150"/>
    </source>
</evidence>
<gene>
    <name evidence="7" type="primary">argC</name>
    <name evidence="10" type="ORF">A3G33_01250</name>
</gene>
<dbReference type="PANTHER" id="PTHR32338:SF10">
    <property type="entry name" value="N-ACETYL-GAMMA-GLUTAMYL-PHOSPHATE REDUCTASE, CHLOROPLASTIC-RELATED"/>
    <property type="match status" value="1"/>
</dbReference>
<evidence type="ECO:0000256" key="2">
    <source>
        <dbReference type="ARBA" id="ARBA00022571"/>
    </source>
</evidence>
<keyword evidence="4 7" id="KW-0521">NADP</keyword>
<protein>
    <recommendedName>
        <fullName evidence="7">N-acetyl-gamma-glutamyl-phosphate reductase</fullName>
        <shortName evidence="7">AGPR</shortName>
        <ecNumber evidence="7">1.2.1.38</ecNumber>
    </recommendedName>
    <alternativeName>
        <fullName evidence="7">N-acetyl-glutamate semialdehyde dehydrogenase</fullName>
        <shortName evidence="7">NAGSA dehydrogenase</shortName>
    </alternativeName>
</protein>
<dbReference type="SUPFAM" id="SSF51735">
    <property type="entry name" value="NAD(P)-binding Rossmann-fold domains"/>
    <property type="match status" value="1"/>
</dbReference>
<comment type="similarity">
    <text evidence="7">Belongs to the NAGSA dehydrogenase family. Type 1 subfamily.</text>
</comment>
<keyword evidence="7" id="KW-0963">Cytoplasm</keyword>
<dbReference type="PROSITE" id="PS01224">
    <property type="entry name" value="ARGC"/>
    <property type="match status" value="1"/>
</dbReference>
<comment type="catalytic activity">
    <reaction evidence="6 7">
        <text>N-acetyl-L-glutamate 5-semialdehyde + phosphate + NADP(+) = N-acetyl-L-glutamyl 5-phosphate + NADPH + H(+)</text>
        <dbReference type="Rhea" id="RHEA:21588"/>
        <dbReference type="ChEBI" id="CHEBI:15378"/>
        <dbReference type="ChEBI" id="CHEBI:29123"/>
        <dbReference type="ChEBI" id="CHEBI:43474"/>
        <dbReference type="ChEBI" id="CHEBI:57783"/>
        <dbReference type="ChEBI" id="CHEBI:57936"/>
        <dbReference type="ChEBI" id="CHEBI:58349"/>
        <dbReference type="EC" id="1.2.1.38"/>
    </reaction>
</comment>
<dbReference type="UniPathway" id="UPA00068">
    <property type="reaction ID" value="UER00108"/>
</dbReference>
<evidence type="ECO:0000256" key="5">
    <source>
        <dbReference type="ARBA" id="ARBA00023002"/>
    </source>
</evidence>
<keyword evidence="5 7" id="KW-0560">Oxidoreductase</keyword>
<evidence type="ECO:0000256" key="6">
    <source>
        <dbReference type="ARBA" id="ARBA00050557"/>
    </source>
</evidence>
<dbReference type="AlphaFoldDB" id="A0A1G1L1L7"/>
<reference evidence="10 11" key="1">
    <citation type="journal article" date="2016" name="Nat. Commun.">
        <title>Thousands of microbial genomes shed light on interconnected biogeochemical processes in an aquifer system.</title>
        <authorList>
            <person name="Anantharaman K."/>
            <person name="Brown C.T."/>
            <person name="Hug L.A."/>
            <person name="Sharon I."/>
            <person name="Castelle C.J."/>
            <person name="Probst A.J."/>
            <person name="Thomas B.C."/>
            <person name="Singh A."/>
            <person name="Wilkins M.J."/>
            <person name="Karaoz U."/>
            <person name="Brodie E.L."/>
            <person name="Williams K.H."/>
            <person name="Hubbard S.S."/>
            <person name="Banfield J.F."/>
        </authorList>
    </citation>
    <scope>NUCLEOTIDE SEQUENCE [LARGE SCALE GENOMIC DNA]</scope>
</reference>
<dbReference type="NCBIfam" id="TIGR01850">
    <property type="entry name" value="argC"/>
    <property type="match status" value="1"/>
</dbReference>
<evidence type="ECO:0000256" key="4">
    <source>
        <dbReference type="ARBA" id="ARBA00022857"/>
    </source>
</evidence>
<dbReference type="Proteomes" id="UP000178187">
    <property type="component" value="Unassembled WGS sequence"/>
</dbReference>
<organism evidence="10 11">
    <name type="scientific">Candidatus Danuiimicrobium aquiferis</name>
    <dbReference type="NCBI Taxonomy" id="1801832"/>
    <lineage>
        <taxon>Bacteria</taxon>
        <taxon>Pseudomonadati</taxon>
        <taxon>Candidatus Omnitrophota</taxon>
        <taxon>Candidatus Danuiimicrobium</taxon>
    </lineage>
</organism>
<dbReference type="Gene3D" id="3.40.50.720">
    <property type="entry name" value="NAD(P)-binding Rossmann-like Domain"/>
    <property type="match status" value="1"/>
</dbReference>
<dbReference type="InterPro" id="IPR000706">
    <property type="entry name" value="AGPR_type-1"/>
</dbReference>
<dbReference type="SMART" id="SM00859">
    <property type="entry name" value="Semialdhyde_dh"/>
    <property type="match status" value="1"/>
</dbReference>
<comment type="caution">
    <text evidence="10">The sequence shown here is derived from an EMBL/GenBank/DDBJ whole genome shotgun (WGS) entry which is preliminary data.</text>
</comment>
<dbReference type="PANTHER" id="PTHR32338">
    <property type="entry name" value="N-ACETYL-GAMMA-GLUTAMYL-PHOSPHATE REDUCTASE, CHLOROPLASTIC-RELATED-RELATED"/>
    <property type="match status" value="1"/>
</dbReference>
<dbReference type="Pfam" id="PF01118">
    <property type="entry name" value="Semialdhyde_dh"/>
    <property type="match status" value="1"/>
</dbReference>